<name>A0A840HQK2_9SPHN</name>
<feature type="chain" id="PRO_5032928516" description="Lipoprotein" evidence="2">
    <location>
        <begin position="24"/>
        <end position="254"/>
    </location>
</feature>
<gene>
    <name evidence="3" type="ORF">HNQ99_000126</name>
</gene>
<evidence type="ECO:0000313" key="3">
    <source>
        <dbReference type="EMBL" id="MBB4639846.1"/>
    </source>
</evidence>
<evidence type="ECO:0000256" key="1">
    <source>
        <dbReference type="SAM" id="MobiDB-lite"/>
    </source>
</evidence>
<comment type="caution">
    <text evidence="3">The sequence shown here is derived from an EMBL/GenBank/DDBJ whole genome shotgun (WGS) entry which is preliminary data.</text>
</comment>
<protein>
    <recommendedName>
        <fullName evidence="5">Lipoprotein</fullName>
    </recommendedName>
</protein>
<evidence type="ECO:0000313" key="4">
    <source>
        <dbReference type="Proteomes" id="UP000575068"/>
    </source>
</evidence>
<dbReference type="Proteomes" id="UP000575068">
    <property type="component" value="Unassembled WGS sequence"/>
</dbReference>
<keyword evidence="4" id="KW-1185">Reference proteome</keyword>
<dbReference type="PROSITE" id="PS51257">
    <property type="entry name" value="PROKAR_LIPOPROTEIN"/>
    <property type="match status" value="1"/>
</dbReference>
<evidence type="ECO:0000256" key="2">
    <source>
        <dbReference type="SAM" id="SignalP"/>
    </source>
</evidence>
<reference evidence="3 4" key="1">
    <citation type="submission" date="2020-08" db="EMBL/GenBank/DDBJ databases">
        <title>Genomic Encyclopedia of Type Strains, Phase IV (KMG-IV): sequencing the most valuable type-strain genomes for metagenomic binning, comparative biology and taxonomic classification.</title>
        <authorList>
            <person name="Goeker M."/>
        </authorList>
    </citation>
    <scope>NUCLEOTIDE SEQUENCE [LARGE SCALE GENOMIC DNA]</scope>
    <source>
        <strain evidence="3 4">DSM 7465</strain>
    </source>
</reference>
<feature type="signal peptide" evidence="2">
    <location>
        <begin position="1"/>
        <end position="23"/>
    </location>
</feature>
<dbReference type="EMBL" id="JACHOV010000001">
    <property type="protein sequence ID" value="MBB4639846.1"/>
    <property type="molecule type" value="Genomic_DNA"/>
</dbReference>
<organism evidence="3 4">
    <name type="scientific">Rhizorhapis suberifaciens</name>
    <name type="common">corky root of lettuce</name>
    <dbReference type="NCBI Taxonomy" id="13656"/>
    <lineage>
        <taxon>Bacteria</taxon>
        <taxon>Pseudomonadati</taxon>
        <taxon>Pseudomonadota</taxon>
        <taxon>Alphaproteobacteria</taxon>
        <taxon>Sphingomonadales</taxon>
        <taxon>Sphingomonadaceae</taxon>
        <taxon>Rhizorhapis</taxon>
    </lineage>
</organism>
<dbReference type="RefSeq" id="WP_184473713.1">
    <property type="nucleotide sequence ID" value="NZ_JACHOV010000001.1"/>
</dbReference>
<sequence length="254" mass="27573">MYPYRQILFALLAPLLLSSCLLTPGKFDSTLDIRGDRSFTFTYKGEVIIFDMAKEMTKKFPSTSSDEDKDELKQEGTSDSSFAPMDISADQAPKTGGDALKGEGDDETKMKAIADALSKETGYKSVRYVGNDTFLIDYEVHGTLDHAFVYPFNVDAEIVFPFIIVELRGKDMVRMKAPGFANSDSKNGGLGGRGSADPLSKLDGTFTLITNAEIVSQNSEDGAAAAPGGRKIVWRATALTKDEPMAMLRVAPLP</sequence>
<accession>A0A840HQK2</accession>
<dbReference type="AlphaFoldDB" id="A0A840HQK2"/>
<keyword evidence="2" id="KW-0732">Signal</keyword>
<evidence type="ECO:0008006" key="5">
    <source>
        <dbReference type="Google" id="ProtNLM"/>
    </source>
</evidence>
<feature type="region of interest" description="Disordered" evidence="1">
    <location>
        <begin position="60"/>
        <end position="105"/>
    </location>
</feature>
<proteinExistence type="predicted"/>